<feature type="transmembrane region" description="Helical" evidence="1">
    <location>
        <begin position="9"/>
        <end position="28"/>
    </location>
</feature>
<feature type="transmembrane region" description="Helical" evidence="1">
    <location>
        <begin position="196"/>
        <end position="216"/>
    </location>
</feature>
<dbReference type="EMBL" id="LHZY01000003">
    <property type="protein sequence ID" value="KXV72746.1"/>
    <property type="molecule type" value="Genomic_DNA"/>
</dbReference>
<keyword evidence="1" id="KW-0472">Membrane</keyword>
<evidence type="ECO:0000256" key="1">
    <source>
        <dbReference type="SAM" id="Phobius"/>
    </source>
</evidence>
<feature type="transmembrane region" description="Helical" evidence="1">
    <location>
        <begin position="71"/>
        <end position="91"/>
    </location>
</feature>
<comment type="caution">
    <text evidence="2">The sequence shown here is derived from an EMBL/GenBank/DDBJ whole genome shotgun (WGS) entry which is preliminary data.</text>
</comment>
<feature type="transmembrane region" description="Helical" evidence="1">
    <location>
        <begin position="156"/>
        <end position="184"/>
    </location>
</feature>
<protein>
    <recommendedName>
        <fullName evidence="4">Glycosyltransferase RgtA/B/C/D-like domain-containing protein</fullName>
    </recommendedName>
</protein>
<gene>
    <name evidence="2" type="ORF">AD952_02980</name>
</gene>
<reference evidence="2 3" key="1">
    <citation type="submission" date="2015-06" db="EMBL/GenBank/DDBJ databases">
        <title>Improved classification and identification of acetic acid bacteria using matrix-assisted laser desorption/ionization time-of-flight mass spectrometry; Gluconobacter nephelii and Gluconobacter uchimurae are later heterotypic synonyms of Gluconobacter japonicus and Gluconobacter oxydans, respectively.</title>
        <authorList>
            <person name="Li L."/>
            <person name="Cleenwerck I."/>
            <person name="De Vuyst L."/>
            <person name="Vandamme P."/>
        </authorList>
    </citation>
    <scope>NUCLEOTIDE SEQUENCE [LARGE SCALE GENOMIC DNA]</scope>
    <source>
        <strain evidence="2 3">LMG 1608</strain>
    </source>
</reference>
<accession>A0A149UY11</accession>
<keyword evidence="1" id="KW-0812">Transmembrane</keyword>
<feature type="transmembrane region" description="Helical" evidence="1">
    <location>
        <begin position="348"/>
        <end position="369"/>
    </location>
</feature>
<sequence length="475" mass="54380">MLKFEDKKNYILMIFPVFFLCICNFFIFNADDLYAHFSAEAKDSLVVGNYGNYRYFIYALSCLLRWVSIDYFDNIIVVSLIYSFGLVYFCCQFSRYVGMNQKYTIFFCIAVAFHGFMADLSSFTMAYWNYGISWLAMGAALYCLRTNKGFPGTFAAITLSVVALTSYQVAAQLLILAAGCAYLHATIFKPEARPSWGALLRPVFVYGASCALFLIMKKLLGPEWGRPVHFAALIHNINPYFINVWDEFFGGKYSSIFPMHERFFYFISIVFIFLYLIFGIIRKKEYHYFVSVIVVMVCLAFAENPFNLPFDVFWPSPRSLTCASFLHAALLVFAVEIVTSYRPHFQKFFLYAGAFFLLLSVNNQARLFMERWQQTQRDIEVGNGILNDIQRVAGLYDGEKVAVISSWRNVAQLHTIAVMDYASSAFSTGWSPVPLLRKLSGADLQYASMQSSVCHRVPVRWDVFKVGDVVVVCMQ</sequence>
<organism evidence="2 3">
    <name type="scientific">Acetobacter cerevisiae</name>
    <dbReference type="NCBI Taxonomy" id="178900"/>
    <lineage>
        <taxon>Bacteria</taxon>
        <taxon>Pseudomonadati</taxon>
        <taxon>Pseudomonadota</taxon>
        <taxon>Alphaproteobacteria</taxon>
        <taxon>Acetobacterales</taxon>
        <taxon>Acetobacteraceae</taxon>
        <taxon>Acetobacter</taxon>
    </lineage>
</organism>
<dbReference type="AlphaFoldDB" id="A0A149UY11"/>
<keyword evidence="1" id="KW-1133">Transmembrane helix</keyword>
<feature type="transmembrane region" description="Helical" evidence="1">
    <location>
        <begin position="263"/>
        <end position="281"/>
    </location>
</feature>
<evidence type="ECO:0000313" key="2">
    <source>
        <dbReference type="EMBL" id="KXV72746.1"/>
    </source>
</evidence>
<dbReference type="RefSeq" id="WP_062141053.1">
    <property type="nucleotide sequence ID" value="NZ_LHZY01000003.1"/>
</dbReference>
<dbReference type="PATRIC" id="fig|178900.6.peg.288"/>
<evidence type="ECO:0000313" key="3">
    <source>
        <dbReference type="Proteomes" id="UP000075312"/>
    </source>
</evidence>
<feature type="transmembrane region" description="Helical" evidence="1">
    <location>
        <begin position="287"/>
        <end position="308"/>
    </location>
</feature>
<feature type="transmembrane region" description="Helical" evidence="1">
    <location>
        <begin position="320"/>
        <end position="342"/>
    </location>
</feature>
<feature type="transmembrane region" description="Helical" evidence="1">
    <location>
        <begin position="103"/>
        <end position="121"/>
    </location>
</feature>
<evidence type="ECO:0008006" key="4">
    <source>
        <dbReference type="Google" id="ProtNLM"/>
    </source>
</evidence>
<name>A0A149UY11_9PROT</name>
<proteinExistence type="predicted"/>
<dbReference type="Proteomes" id="UP000075312">
    <property type="component" value="Unassembled WGS sequence"/>
</dbReference>